<dbReference type="PANTHER" id="PTHR46797">
    <property type="entry name" value="HTH-TYPE TRANSCRIPTIONAL REGULATOR"/>
    <property type="match status" value="1"/>
</dbReference>
<dbReference type="Gene3D" id="1.10.260.40">
    <property type="entry name" value="lambda repressor-like DNA-binding domains"/>
    <property type="match status" value="1"/>
</dbReference>
<dbReference type="InterPro" id="IPR014710">
    <property type="entry name" value="RmlC-like_jellyroll"/>
</dbReference>
<feature type="domain" description="HTH cro/C1-type" evidence="2">
    <location>
        <begin position="16"/>
        <end position="70"/>
    </location>
</feature>
<dbReference type="InterPro" id="IPR013096">
    <property type="entry name" value="Cupin_2"/>
</dbReference>
<dbReference type="InterPro" id="IPR010982">
    <property type="entry name" value="Lambda_DNA-bd_dom_sf"/>
</dbReference>
<accession>A0A557ZWV2</accession>
<protein>
    <submittedName>
        <fullName evidence="3">Helix-turn-helix transcriptional regulator</fullName>
    </submittedName>
</protein>
<gene>
    <name evidence="3" type="ORF">FNH06_34515</name>
</gene>
<dbReference type="PROSITE" id="PS50943">
    <property type="entry name" value="HTH_CROC1"/>
    <property type="match status" value="1"/>
</dbReference>
<name>A0A557ZWV2_9PSEU</name>
<sequence length="190" mass="20813">MTDELDHVLTAVGPRLRALRKQNGATLASLAEATGISVSTLSRLESGSRKPSLELLLPLARAHRVPLDELVGAPPTGDPRVRLKPVERDGMTLIPLSHNPGGLQAFKHILPGGRAEPDPRVHEGYEWLYVLSGRVRVVLGEHDIVLRAGEVAEFDTRVPHWFGNADSRPAEFLSLFGPQGERLHVKARSR</sequence>
<evidence type="ECO:0000256" key="1">
    <source>
        <dbReference type="ARBA" id="ARBA00023125"/>
    </source>
</evidence>
<dbReference type="InterPro" id="IPR050807">
    <property type="entry name" value="TransReg_Diox_bact_type"/>
</dbReference>
<evidence type="ECO:0000313" key="3">
    <source>
        <dbReference type="EMBL" id="TVT16485.1"/>
    </source>
</evidence>
<dbReference type="CDD" id="cd00093">
    <property type="entry name" value="HTH_XRE"/>
    <property type="match status" value="1"/>
</dbReference>
<dbReference type="InterPro" id="IPR011051">
    <property type="entry name" value="RmlC_Cupin_sf"/>
</dbReference>
<dbReference type="SUPFAM" id="SSF47413">
    <property type="entry name" value="lambda repressor-like DNA-binding domains"/>
    <property type="match status" value="1"/>
</dbReference>
<dbReference type="GO" id="GO:0003700">
    <property type="term" value="F:DNA-binding transcription factor activity"/>
    <property type="evidence" value="ECO:0007669"/>
    <property type="project" value="TreeGrafter"/>
</dbReference>
<dbReference type="PANTHER" id="PTHR46797:SF1">
    <property type="entry name" value="METHYLPHOSPHONATE SYNTHASE"/>
    <property type="match status" value="1"/>
</dbReference>
<dbReference type="InterPro" id="IPR001387">
    <property type="entry name" value="Cro/C1-type_HTH"/>
</dbReference>
<evidence type="ECO:0000259" key="2">
    <source>
        <dbReference type="PROSITE" id="PS50943"/>
    </source>
</evidence>
<proteinExistence type="predicted"/>
<dbReference type="RefSeq" id="WP_144644404.1">
    <property type="nucleotide sequence ID" value="NZ_BNAX01000028.1"/>
</dbReference>
<keyword evidence="4" id="KW-1185">Reference proteome</keyword>
<dbReference type="GO" id="GO:0003677">
    <property type="term" value="F:DNA binding"/>
    <property type="evidence" value="ECO:0007669"/>
    <property type="project" value="UniProtKB-KW"/>
</dbReference>
<keyword evidence="1" id="KW-0238">DNA-binding</keyword>
<dbReference type="CDD" id="cd02209">
    <property type="entry name" value="cupin_XRE_C"/>
    <property type="match status" value="1"/>
</dbReference>
<organism evidence="3 4">
    <name type="scientific">Amycolatopsis acidiphila</name>
    <dbReference type="NCBI Taxonomy" id="715473"/>
    <lineage>
        <taxon>Bacteria</taxon>
        <taxon>Bacillati</taxon>
        <taxon>Actinomycetota</taxon>
        <taxon>Actinomycetes</taxon>
        <taxon>Pseudonocardiales</taxon>
        <taxon>Pseudonocardiaceae</taxon>
        <taxon>Amycolatopsis</taxon>
    </lineage>
</organism>
<dbReference type="EMBL" id="VJZA01000101">
    <property type="protein sequence ID" value="TVT16485.1"/>
    <property type="molecule type" value="Genomic_DNA"/>
</dbReference>
<dbReference type="Pfam" id="PF07883">
    <property type="entry name" value="Cupin_2"/>
    <property type="match status" value="1"/>
</dbReference>
<reference evidence="3 4" key="1">
    <citation type="submission" date="2019-07" db="EMBL/GenBank/DDBJ databases">
        <title>New species of Amycolatopsis and Streptomyces.</title>
        <authorList>
            <person name="Duangmal K."/>
            <person name="Teo W.F.A."/>
            <person name="Lipun K."/>
        </authorList>
    </citation>
    <scope>NUCLEOTIDE SEQUENCE [LARGE SCALE GENOMIC DNA]</scope>
    <source>
        <strain evidence="3 4">JCM 30562</strain>
    </source>
</reference>
<evidence type="ECO:0000313" key="4">
    <source>
        <dbReference type="Proteomes" id="UP000318578"/>
    </source>
</evidence>
<dbReference type="Proteomes" id="UP000318578">
    <property type="component" value="Unassembled WGS sequence"/>
</dbReference>
<dbReference type="Gene3D" id="2.60.120.10">
    <property type="entry name" value="Jelly Rolls"/>
    <property type="match status" value="1"/>
</dbReference>
<dbReference type="SMART" id="SM00530">
    <property type="entry name" value="HTH_XRE"/>
    <property type="match status" value="1"/>
</dbReference>
<dbReference type="SUPFAM" id="SSF51182">
    <property type="entry name" value="RmlC-like cupins"/>
    <property type="match status" value="1"/>
</dbReference>
<dbReference type="GO" id="GO:0005829">
    <property type="term" value="C:cytosol"/>
    <property type="evidence" value="ECO:0007669"/>
    <property type="project" value="TreeGrafter"/>
</dbReference>
<dbReference type="AlphaFoldDB" id="A0A557ZWV2"/>
<dbReference type="OrthoDB" id="513181at2"/>
<comment type="caution">
    <text evidence="3">The sequence shown here is derived from an EMBL/GenBank/DDBJ whole genome shotgun (WGS) entry which is preliminary data.</text>
</comment>
<dbReference type="Pfam" id="PF01381">
    <property type="entry name" value="HTH_3"/>
    <property type="match status" value="1"/>
</dbReference>